<dbReference type="EMBL" id="BTGU01012366">
    <property type="protein sequence ID" value="GMN74846.1"/>
    <property type="molecule type" value="Genomic_DNA"/>
</dbReference>
<gene>
    <name evidence="1" type="ORF">TIFTF001_053248</name>
    <name evidence="2" type="ORF">TIFTF001_053249</name>
</gene>
<evidence type="ECO:0000313" key="3">
    <source>
        <dbReference type="Proteomes" id="UP001187192"/>
    </source>
</evidence>
<dbReference type="EMBL" id="BTGU01012367">
    <property type="protein sequence ID" value="GMN74848.1"/>
    <property type="molecule type" value="Genomic_DNA"/>
</dbReference>
<evidence type="ECO:0000313" key="1">
    <source>
        <dbReference type="EMBL" id="GMN74846.1"/>
    </source>
</evidence>
<name>A0AA88EHF5_FICCA</name>
<evidence type="ECO:0000313" key="2">
    <source>
        <dbReference type="EMBL" id="GMN74848.1"/>
    </source>
</evidence>
<reference evidence="1" key="1">
    <citation type="submission" date="2023-07" db="EMBL/GenBank/DDBJ databases">
        <title>draft genome sequence of fig (Ficus carica).</title>
        <authorList>
            <person name="Takahashi T."/>
            <person name="Nishimura K."/>
        </authorList>
    </citation>
    <scope>NUCLEOTIDE SEQUENCE</scope>
</reference>
<sequence length="67" mass="7822">MVENFKEFSASVPTMNVPIINIDDCRFKELTPREEHLELFDDDDSLSEVEVQDLTIEEKTQDEVYIA</sequence>
<organism evidence="1 3">
    <name type="scientific">Ficus carica</name>
    <name type="common">Common fig</name>
    <dbReference type="NCBI Taxonomy" id="3494"/>
    <lineage>
        <taxon>Eukaryota</taxon>
        <taxon>Viridiplantae</taxon>
        <taxon>Streptophyta</taxon>
        <taxon>Embryophyta</taxon>
        <taxon>Tracheophyta</taxon>
        <taxon>Spermatophyta</taxon>
        <taxon>Magnoliopsida</taxon>
        <taxon>eudicotyledons</taxon>
        <taxon>Gunneridae</taxon>
        <taxon>Pentapetalae</taxon>
        <taxon>rosids</taxon>
        <taxon>fabids</taxon>
        <taxon>Rosales</taxon>
        <taxon>Moraceae</taxon>
        <taxon>Ficeae</taxon>
        <taxon>Ficus</taxon>
    </lineage>
</organism>
<dbReference type="Proteomes" id="UP001187192">
    <property type="component" value="Unassembled WGS sequence"/>
</dbReference>
<comment type="caution">
    <text evidence="1">The sequence shown here is derived from an EMBL/GenBank/DDBJ whole genome shotgun (WGS) entry which is preliminary data.</text>
</comment>
<protein>
    <submittedName>
        <fullName evidence="1">Uncharacterized protein</fullName>
    </submittedName>
</protein>
<proteinExistence type="predicted"/>
<dbReference type="AlphaFoldDB" id="A0AA88EHF5"/>
<keyword evidence="3" id="KW-1185">Reference proteome</keyword>
<accession>A0AA88EHF5</accession>